<dbReference type="EMBL" id="JAAHFQ010000030">
    <property type="protein sequence ID" value="NER26443.1"/>
    <property type="molecule type" value="Genomic_DNA"/>
</dbReference>
<accession>A0A6B3N4K4</accession>
<evidence type="ECO:0000313" key="2">
    <source>
        <dbReference type="EMBL" id="NER26443.1"/>
    </source>
</evidence>
<dbReference type="AlphaFoldDB" id="A0A6B3N4K4"/>
<comment type="caution">
    <text evidence="2">The sequence shown here is derived from an EMBL/GenBank/DDBJ whole genome shotgun (WGS) entry which is preliminary data.</text>
</comment>
<evidence type="ECO:0000256" key="1">
    <source>
        <dbReference type="SAM" id="MobiDB-lite"/>
    </source>
</evidence>
<reference evidence="2" key="1">
    <citation type="submission" date="2019-11" db="EMBL/GenBank/DDBJ databases">
        <title>Genomic insights into an expanded diversity of filamentous marine cyanobacteria reveals the extraordinary biosynthetic potential of Moorea and Okeania.</title>
        <authorList>
            <person name="Ferreira Leao T."/>
            <person name="Wang M."/>
            <person name="Moss N."/>
            <person name="Da Silva R."/>
            <person name="Sanders J."/>
            <person name="Nurk S."/>
            <person name="Gurevich A."/>
            <person name="Humphrey G."/>
            <person name="Reher R."/>
            <person name="Zhu Q."/>
            <person name="Belda-Ferre P."/>
            <person name="Glukhov E."/>
            <person name="Rex R."/>
            <person name="Dorrestein P.C."/>
            <person name="Knight R."/>
            <person name="Pevzner P."/>
            <person name="Gerwick W.H."/>
            <person name="Gerwick L."/>
        </authorList>
    </citation>
    <scope>NUCLEOTIDE SEQUENCE</scope>
    <source>
        <strain evidence="2">SIO1C4</strain>
    </source>
</reference>
<name>A0A6B3N4K4_9CYAN</name>
<feature type="region of interest" description="Disordered" evidence="1">
    <location>
        <begin position="63"/>
        <end position="89"/>
    </location>
</feature>
<gene>
    <name evidence="2" type="ORF">F6J89_02150</name>
</gene>
<sequence>MAGKLGPRVTMQIGKDKNGKPIYSYVLKSTAENFGFNFLNRIAQRKGKKGQVVVQRGSVGAGSIKVPLGPRKKTPKGNPKMGSIPMGAGMNIPKIQEFLKTAKKNKPEYFVTLDGRSWPVN</sequence>
<proteinExistence type="predicted"/>
<organism evidence="2">
    <name type="scientific">Symploca sp. SIO1C4</name>
    <dbReference type="NCBI Taxonomy" id="2607765"/>
    <lineage>
        <taxon>Bacteria</taxon>
        <taxon>Bacillati</taxon>
        <taxon>Cyanobacteriota</taxon>
        <taxon>Cyanophyceae</taxon>
        <taxon>Coleofasciculales</taxon>
        <taxon>Coleofasciculaceae</taxon>
        <taxon>Symploca</taxon>
    </lineage>
</organism>
<protein>
    <submittedName>
        <fullName evidence="2">Uncharacterized protein</fullName>
    </submittedName>
</protein>